<keyword evidence="7" id="KW-0479">Metal-binding</keyword>
<feature type="region of interest" description="Disordered" evidence="10">
    <location>
        <begin position="75"/>
        <end position="242"/>
    </location>
</feature>
<dbReference type="Pfam" id="PF05033">
    <property type="entry name" value="Pre-SET"/>
    <property type="match status" value="1"/>
</dbReference>
<evidence type="ECO:0000259" key="11">
    <source>
        <dbReference type="PROSITE" id="PS50280"/>
    </source>
</evidence>
<dbReference type="InterPro" id="IPR003616">
    <property type="entry name" value="Post-SET_dom"/>
</dbReference>
<accession>A0A1W0WS74</accession>
<dbReference type="PROSITE" id="PS50868">
    <property type="entry name" value="POST_SET"/>
    <property type="match status" value="1"/>
</dbReference>
<feature type="compositionally biased region" description="Polar residues" evidence="10">
    <location>
        <begin position="207"/>
        <end position="226"/>
    </location>
</feature>
<sequence>MTNTPRRKAVQKVLDGEAVLHQLSAGQNVDPSSSPRNSRIFCSYKFQHAPLSSYLLLFRSARLLFRSYWGSAVGINNPTRPHSNSTPTPTPLRLHYNSTPTPLQLHSDSTPNPLQLHSDSTTTPLRLHSDSTPTPLQLHSDSTPTPLQLHSNSTPTPLRLHSNSTPTPLRFNPLNILGMSSYTVFGPSQQGPTQQGPKRKRMKGERQTPTGNGNSDGENVSRPSSSSDEKFKQGSKVKSTQCNSDHGVSYLLNLRATYPLYSEAPRRRAHTECSERCRMMEETEATVQMYHKTVHSPLMVPLLLGYAREVKRIGKGRAKRDCIFYVTPCGVLVKDLAALDSYLIRVRSSIPITYFSFETTVNVARHFLIRRTQMKGKKPSVINVGPPFEIPAFDCFGGTTPTPFVYINRMMKSAAVGQRLEADAIKKRSEWCGCADGVCGSSGEGDCLCMRIHEGGGSFEYGLLSEPQSYLVECCEACSCSSVCRYRVSTNQIPWKVLLYYYPKKGWGVRSTCDIPKGAFVGLYLGQLLSETEVERNDRPDTYFFTLQDLDAGAPLNATANGDQSLGLDTTVADDRLLSLDANKFGNFTRFFNHSCEPNCFAQVMYRDYVHPLVYSMGFFTRKNIKAGEEMTWDYNYKIDSVLGRKIDCHCGAAKCRKRLL</sequence>
<evidence type="ECO:0000256" key="10">
    <source>
        <dbReference type="SAM" id="MobiDB-lite"/>
    </source>
</evidence>
<dbReference type="GO" id="GO:0010629">
    <property type="term" value="P:negative regulation of gene expression"/>
    <property type="evidence" value="ECO:0007669"/>
    <property type="project" value="TreeGrafter"/>
</dbReference>
<dbReference type="GO" id="GO:0008270">
    <property type="term" value="F:zinc ion binding"/>
    <property type="evidence" value="ECO:0007669"/>
    <property type="project" value="InterPro"/>
</dbReference>
<gene>
    <name evidence="13" type="ORF">BV898_07968</name>
</gene>
<dbReference type="InterPro" id="IPR016177">
    <property type="entry name" value="DNA-bd_dom_sf"/>
</dbReference>
<keyword evidence="8" id="KW-0862">Zinc</keyword>
<reference evidence="14" key="1">
    <citation type="submission" date="2017-01" db="EMBL/GenBank/DDBJ databases">
        <title>Comparative genomics of anhydrobiosis in the tardigrade Hypsibius dujardini.</title>
        <authorList>
            <person name="Yoshida Y."/>
            <person name="Koutsovoulos G."/>
            <person name="Laetsch D."/>
            <person name="Stevens L."/>
            <person name="Kumar S."/>
            <person name="Horikawa D."/>
            <person name="Ishino K."/>
            <person name="Komine S."/>
            <person name="Tomita M."/>
            <person name="Blaxter M."/>
            <person name="Arakawa K."/>
        </authorList>
    </citation>
    <scope>NUCLEOTIDE SEQUENCE [LARGE SCALE GENOMIC DNA]</scope>
    <source>
        <strain evidence="14">Z151</strain>
    </source>
</reference>
<dbReference type="Pfam" id="PF00856">
    <property type="entry name" value="SET"/>
    <property type="match status" value="1"/>
</dbReference>
<feature type="compositionally biased region" description="Polar residues" evidence="10">
    <location>
        <begin position="75"/>
        <end position="87"/>
    </location>
</feature>
<dbReference type="SUPFAM" id="SSF54171">
    <property type="entry name" value="DNA-binding domain"/>
    <property type="match status" value="1"/>
</dbReference>
<dbReference type="PANTHER" id="PTHR46024:SF1">
    <property type="entry name" value="HISTONE-LYSINE N-METHYLTRANSFERASE EGGLESS"/>
    <property type="match status" value="1"/>
</dbReference>
<dbReference type="GO" id="GO:0070828">
    <property type="term" value="P:heterochromatin organization"/>
    <property type="evidence" value="ECO:0007669"/>
    <property type="project" value="TreeGrafter"/>
</dbReference>
<dbReference type="AlphaFoldDB" id="A0A1W0WS74"/>
<dbReference type="GO" id="GO:0032259">
    <property type="term" value="P:methylation"/>
    <property type="evidence" value="ECO:0007669"/>
    <property type="project" value="UniProtKB-KW"/>
</dbReference>
<dbReference type="InterPro" id="IPR001739">
    <property type="entry name" value="Methyl_CpG_DNA-bd"/>
</dbReference>
<evidence type="ECO:0000313" key="14">
    <source>
        <dbReference type="Proteomes" id="UP000192578"/>
    </source>
</evidence>
<evidence type="ECO:0000256" key="3">
    <source>
        <dbReference type="ARBA" id="ARBA00022454"/>
    </source>
</evidence>
<evidence type="ECO:0000256" key="1">
    <source>
        <dbReference type="ARBA" id="ARBA00004123"/>
    </source>
</evidence>
<evidence type="ECO:0000256" key="2">
    <source>
        <dbReference type="ARBA" id="ARBA00004286"/>
    </source>
</evidence>
<comment type="subcellular location">
    <subcellularLocation>
        <location evidence="2">Chromosome</location>
    </subcellularLocation>
    <subcellularLocation>
        <location evidence="1">Nucleus</location>
    </subcellularLocation>
</comment>
<dbReference type="EMBL" id="MTYJ01000054">
    <property type="protein sequence ID" value="OQV18027.1"/>
    <property type="molecule type" value="Genomic_DNA"/>
</dbReference>
<keyword evidence="9" id="KW-0539">Nucleus</keyword>
<keyword evidence="14" id="KW-1185">Reference proteome</keyword>
<dbReference type="GO" id="GO:0046974">
    <property type="term" value="F:histone H3K9 methyltransferase activity"/>
    <property type="evidence" value="ECO:0007669"/>
    <property type="project" value="TreeGrafter"/>
</dbReference>
<keyword evidence="5" id="KW-0808">Transferase</keyword>
<dbReference type="PANTHER" id="PTHR46024">
    <property type="entry name" value="HISTONE-LYSINE N-METHYLTRANSFERASE EGGLESS"/>
    <property type="match status" value="1"/>
</dbReference>
<dbReference type="GO" id="GO:0005694">
    <property type="term" value="C:chromosome"/>
    <property type="evidence" value="ECO:0007669"/>
    <property type="project" value="UniProtKB-SubCell"/>
</dbReference>
<dbReference type="Proteomes" id="UP000192578">
    <property type="component" value="Unassembled WGS sequence"/>
</dbReference>
<feature type="compositionally biased region" description="Polar residues" evidence="10">
    <location>
        <begin position="96"/>
        <end position="167"/>
    </location>
</feature>
<evidence type="ECO:0000256" key="7">
    <source>
        <dbReference type="ARBA" id="ARBA00022723"/>
    </source>
</evidence>
<dbReference type="InterPro" id="IPR051516">
    <property type="entry name" value="SETDB_methyltransferase"/>
</dbReference>
<feature type="compositionally biased region" description="Low complexity" evidence="10">
    <location>
        <begin position="186"/>
        <end position="196"/>
    </location>
</feature>
<dbReference type="SMART" id="SM00317">
    <property type="entry name" value="SET"/>
    <property type="match status" value="1"/>
</dbReference>
<evidence type="ECO:0000256" key="6">
    <source>
        <dbReference type="ARBA" id="ARBA00022691"/>
    </source>
</evidence>
<dbReference type="InterPro" id="IPR001214">
    <property type="entry name" value="SET_dom"/>
</dbReference>
<evidence type="ECO:0000256" key="8">
    <source>
        <dbReference type="ARBA" id="ARBA00022833"/>
    </source>
</evidence>
<evidence type="ECO:0000256" key="4">
    <source>
        <dbReference type="ARBA" id="ARBA00022603"/>
    </source>
</evidence>
<dbReference type="GO" id="GO:0005634">
    <property type="term" value="C:nucleus"/>
    <property type="evidence" value="ECO:0007669"/>
    <property type="project" value="UniProtKB-SubCell"/>
</dbReference>
<protein>
    <submittedName>
        <fullName evidence="13">Histone-lysine N-methyltransferase, H3 lysine-9 specific SUVH5</fullName>
    </submittedName>
</protein>
<comment type="caution">
    <text evidence="13">The sequence shown here is derived from an EMBL/GenBank/DDBJ whole genome shotgun (WGS) entry which is preliminary data.</text>
</comment>
<name>A0A1W0WS74_HYPEX</name>
<dbReference type="PROSITE" id="PS50280">
    <property type="entry name" value="SET"/>
    <property type="match status" value="1"/>
</dbReference>
<dbReference type="InterPro" id="IPR007728">
    <property type="entry name" value="Pre-SET_dom"/>
</dbReference>
<feature type="domain" description="SET" evidence="11">
    <location>
        <begin position="495"/>
        <end position="636"/>
    </location>
</feature>
<dbReference type="OrthoDB" id="5792673at2759"/>
<evidence type="ECO:0000256" key="9">
    <source>
        <dbReference type="ARBA" id="ARBA00023242"/>
    </source>
</evidence>
<dbReference type="SUPFAM" id="SSF82199">
    <property type="entry name" value="SET domain"/>
    <property type="match status" value="1"/>
</dbReference>
<proteinExistence type="predicted"/>
<evidence type="ECO:0000313" key="13">
    <source>
        <dbReference type="EMBL" id="OQV18027.1"/>
    </source>
</evidence>
<dbReference type="SMART" id="SM00391">
    <property type="entry name" value="MBD"/>
    <property type="match status" value="1"/>
</dbReference>
<keyword evidence="4" id="KW-0489">Methyltransferase</keyword>
<organism evidence="13 14">
    <name type="scientific">Hypsibius exemplaris</name>
    <name type="common">Freshwater tardigrade</name>
    <dbReference type="NCBI Taxonomy" id="2072580"/>
    <lineage>
        <taxon>Eukaryota</taxon>
        <taxon>Metazoa</taxon>
        <taxon>Ecdysozoa</taxon>
        <taxon>Tardigrada</taxon>
        <taxon>Eutardigrada</taxon>
        <taxon>Parachela</taxon>
        <taxon>Hypsibioidea</taxon>
        <taxon>Hypsibiidae</taxon>
        <taxon>Hypsibius</taxon>
    </lineage>
</organism>
<dbReference type="InterPro" id="IPR046341">
    <property type="entry name" value="SET_dom_sf"/>
</dbReference>
<dbReference type="GO" id="GO:0003677">
    <property type="term" value="F:DNA binding"/>
    <property type="evidence" value="ECO:0007669"/>
    <property type="project" value="InterPro"/>
</dbReference>
<dbReference type="Gene3D" id="2.170.270.10">
    <property type="entry name" value="SET domain"/>
    <property type="match status" value="1"/>
</dbReference>
<keyword evidence="6" id="KW-0949">S-adenosyl-L-methionine</keyword>
<evidence type="ECO:0000256" key="5">
    <source>
        <dbReference type="ARBA" id="ARBA00022679"/>
    </source>
</evidence>
<feature type="domain" description="Post-SET" evidence="12">
    <location>
        <begin position="645"/>
        <end position="661"/>
    </location>
</feature>
<evidence type="ECO:0000259" key="12">
    <source>
        <dbReference type="PROSITE" id="PS50868"/>
    </source>
</evidence>
<dbReference type="SMART" id="SM00508">
    <property type="entry name" value="PostSET"/>
    <property type="match status" value="1"/>
</dbReference>
<keyword evidence="3" id="KW-0158">Chromosome</keyword>